<feature type="coiled-coil region" evidence="1">
    <location>
        <begin position="7"/>
        <end position="34"/>
    </location>
</feature>
<accession>A0A9N9RIH9</accession>
<dbReference type="AlphaFoldDB" id="A0A9N9RIH9"/>
<protein>
    <submittedName>
        <fullName evidence="2">Uncharacterized protein</fullName>
    </submittedName>
</protein>
<organism evidence="2 3">
    <name type="scientific">Chironomus riparius</name>
    <dbReference type="NCBI Taxonomy" id="315576"/>
    <lineage>
        <taxon>Eukaryota</taxon>
        <taxon>Metazoa</taxon>
        <taxon>Ecdysozoa</taxon>
        <taxon>Arthropoda</taxon>
        <taxon>Hexapoda</taxon>
        <taxon>Insecta</taxon>
        <taxon>Pterygota</taxon>
        <taxon>Neoptera</taxon>
        <taxon>Endopterygota</taxon>
        <taxon>Diptera</taxon>
        <taxon>Nematocera</taxon>
        <taxon>Chironomoidea</taxon>
        <taxon>Chironomidae</taxon>
        <taxon>Chironominae</taxon>
        <taxon>Chironomus</taxon>
    </lineage>
</organism>
<reference evidence="2" key="1">
    <citation type="submission" date="2022-01" db="EMBL/GenBank/DDBJ databases">
        <authorList>
            <person name="King R."/>
        </authorList>
    </citation>
    <scope>NUCLEOTIDE SEQUENCE</scope>
</reference>
<sequence length="513" mass="58891">MSQLSVITVMQKELDAISRRRRSLESNVSYLEDKINVVNQNLEKNGNKMKMMSLIEFLEIEKQRVQEHKLNKVNEKAKLLKDKIINIKKRQRNLTSCNNIKEILSSQLLSNVHLVKPNLSRPKSFQQPNRAYNQANRKYQSLPTSLSHTENEEFESFNLLSNQQKERSSTHLPMCMSMKVCKECAAIRDFFEKMQNEKVVDQVDKRSPKTNSYDFGNVESPYNVSSKSAVSKVFNDITYGSTKESKESTKASTANEDQNQYCMRCRAVINEVNNQVETSQQKEFHMYSDINQTSVLSDVIVKSQSKCIDEDEETEIFEPQASFSSQKSIDVISASILATCESYAFCECCKNNLTNITMLTPSPSIVEMACISHENCTKCTKVLLSSRDKSLSLTKPVSYENLCTKSPQSSKSGMSLKEQDGTVKLSSKILLEQIQKEIEYQNQIIFDTKDQKSKLSILNESDEKLLLLRNMLEIENMKLADIKNLARNEEQKLKELNSWNKPFITENFLKYVE</sequence>
<evidence type="ECO:0000313" key="2">
    <source>
        <dbReference type="EMBL" id="CAG9797034.1"/>
    </source>
</evidence>
<proteinExistence type="predicted"/>
<keyword evidence="3" id="KW-1185">Reference proteome</keyword>
<dbReference type="Proteomes" id="UP001153620">
    <property type="component" value="Chromosome 1"/>
</dbReference>
<keyword evidence="1" id="KW-0175">Coiled coil</keyword>
<evidence type="ECO:0000313" key="3">
    <source>
        <dbReference type="Proteomes" id="UP001153620"/>
    </source>
</evidence>
<dbReference type="EMBL" id="OU895877">
    <property type="protein sequence ID" value="CAG9797034.1"/>
    <property type="molecule type" value="Genomic_DNA"/>
</dbReference>
<evidence type="ECO:0000256" key="1">
    <source>
        <dbReference type="SAM" id="Coils"/>
    </source>
</evidence>
<reference evidence="2" key="2">
    <citation type="submission" date="2022-10" db="EMBL/GenBank/DDBJ databases">
        <authorList>
            <consortium name="ENA_rothamsted_submissions"/>
            <consortium name="culmorum"/>
            <person name="King R."/>
        </authorList>
    </citation>
    <scope>NUCLEOTIDE SEQUENCE</scope>
</reference>
<name>A0A9N9RIH9_9DIPT</name>
<gene>
    <name evidence="2" type="ORF">CHIRRI_LOCUS35</name>
</gene>